<comment type="similarity">
    <text evidence="6">Belongs to the RuvA family.</text>
</comment>
<keyword evidence="2 6" id="KW-0227">DNA damage</keyword>
<dbReference type="OrthoDB" id="5293449at2"/>
<dbReference type="GO" id="GO:0000400">
    <property type="term" value="F:four-way junction DNA binding"/>
    <property type="evidence" value="ECO:0007669"/>
    <property type="project" value="UniProtKB-UniRule"/>
</dbReference>
<dbReference type="CDD" id="cd14332">
    <property type="entry name" value="UBA_RuvA_C"/>
    <property type="match status" value="1"/>
</dbReference>
<dbReference type="AlphaFoldDB" id="A0A419TAZ5"/>
<keyword evidence="8" id="KW-0067">ATP-binding</keyword>
<keyword evidence="8" id="KW-0378">Hydrolase</keyword>
<dbReference type="GO" id="GO:0006310">
    <property type="term" value="P:DNA recombination"/>
    <property type="evidence" value="ECO:0007669"/>
    <property type="project" value="UniProtKB-UniRule"/>
</dbReference>
<evidence type="ECO:0000256" key="1">
    <source>
        <dbReference type="ARBA" id="ARBA00022490"/>
    </source>
</evidence>
<dbReference type="Pfam" id="PF07499">
    <property type="entry name" value="RuvA_C"/>
    <property type="match status" value="1"/>
</dbReference>
<dbReference type="Gene3D" id="1.10.8.10">
    <property type="entry name" value="DNA helicase RuvA subunit, C-terminal domain"/>
    <property type="match status" value="1"/>
</dbReference>
<feature type="region of interest" description="Domain III" evidence="6">
    <location>
        <begin position="147"/>
        <end position="196"/>
    </location>
</feature>
<name>A0A419TAZ5_9FIRM</name>
<comment type="domain">
    <text evidence="6">Has three domains with a flexible linker between the domains II and III and assumes an 'L' shape. Domain III is highly mobile and contacts RuvB.</text>
</comment>
<comment type="caution">
    <text evidence="8">The sequence shown here is derived from an EMBL/GenBank/DDBJ whole genome shotgun (WGS) entry which is preliminary data.</text>
</comment>
<dbReference type="NCBIfam" id="TIGR00084">
    <property type="entry name" value="ruvA"/>
    <property type="match status" value="1"/>
</dbReference>
<feature type="domain" description="Helix-hairpin-helix DNA-binding motif class 1" evidence="7">
    <location>
        <begin position="108"/>
        <end position="127"/>
    </location>
</feature>
<keyword evidence="9" id="KW-1185">Reference proteome</keyword>
<dbReference type="SUPFAM" id="SSF47781">
    <property type="entry name" value="RuvA domain 2-like"/>
    <property type="match status" value="1"/>
</dbReference>
<dbReference type="GO" id="GO:0005524">
    <property type="term" value="F:ATP binding"/>
    <property type="evidence" value="ECO:0007669"/>
    <property type="project" value="InterPro"/>
</dbReference>
<sequence length="196" mass="21905">MYQYIKGTIDEIGEDYIVIANNDIGYKIYTSTNTIAGIGNEYNNRKIYTHLYVREDEMTLYGFLSKDELNMFKLLLTVSKIGPKVALGLLSTLSSANIKIAIINEDTKALSKAPGIGKKTAERLILELKDKISDNIVEDVQFGQPTIKNDFNEAVNALLALGYTKNEVNTVLSKNKLDGYTTEDIIKIALKELSKR</sequence>
<dbReference type="InterPro" id="IPR013849">
    <property type="entry name" value="DNA_helicase_Holl-junc_RuvA_I"/>
</dbReference>
<dbReference type="GO" id="GO:0048476">
    <property type="term" value="C:Holliday junction resolvase complex"/>
    <property type="evidence" value="ECO:0007669"/>
    <property type="project" value="UniProtKB-UniRule"/>
</dbReference>
<evidence type="ECO:0000259" key="7">
    <source>
        <dbReference type="SMART" id="SM00278"/>
    </source>
</evidence>
<evidence type="ECO:0000256" key="2">
    <source>
        <dbReference type="ARBA" id="ARBA00022763"/>
    </source>
</evidence>
<dbReference type="Pfam" id="PF14520">
    <property type="entry name" value="HHH_5"/>
    <property type="match status" value="1"/>
</dbReference>
<keyword evidence="5 6" id="KW-0234">DNA repair</keyword>
<dbReference type="Gene3D" id="2.40.50.140">
    <property type="entry name" value="Nucleic acid-binding proteins"/>
    <property type="match status" value="1"/>
</dbReference>
<dbReference type="SUPFAM" id="SSF50249">
    <property type="entry name" value="Nucleic acid-binding proteins"/>
    <property type="match status" value="1"/>
</dbReference>
<feature type="region of interest" description="Domain I" evidence="6">
    <location>
        <begin position="1"/>
        <end position="64"/>
    </location>
</feature>
<dbReference type="GO" id="GO:0005737">
    <property type="term" value="C:cytoplasm"/>
    <property type="evidence" value="ECO:0007669"/>
    <property type="project" value="UniProtKB-SubCell"/>
</dbReference>
<dbReference type="InterPro" id="IPR012340">
    <property type="entry name" value="NA-bd_OB-fold"/>
</dbReference>
<comment type="caution">
    <text evidence="6">Lacks conserved residue(s) required for the propagation of feature annotation.</text>
</comment>
<comment type="function">
    <text evidence="6">The RuvA-RuvB-RuvC complex processes Holliday junction (HJ) DNA during genetic recombination and DNA repair, while the RuvA-RuvB complex plays an important role in the rescue of blocked DNA replication forks via replication fork reversal (RFR). RuvA specifically binds to HJ cruciform DNA, conferring on it an open structure. The RuvB hexamer acts as an ATP-dependent pump, pulling dsDNA into and through the RuvAB complex. HJ branch migration allows RuvC to scan DNA until it finds its consensus sequence, where it cleaves and resolves the cruciform DNA.</text>
</comment>
<feature type="domain" description="Helix-hairpin-helix DNA-binding motif class 1" evidence="7">
    <location>
        <begin position="73"/>
        <end position="92"/>
    </location>
</feature>
<keyword evidence="8" id="KW-0547">Nucleotide-binding</keyword>
<dbReference type="InterPro" id="IPR010994">
    <property type="entry name" value="RuvA_2-like"/>
</dbReference>
<dbReference type="GO" id="GO:0009379">
    <property type="term" value="C:Holliday junction helicase complex"/>
    <property type="evidence" value="ECO:0007669"/>
    <property type="project" value="InterPro"/>
</dbReference>
<dbReference type="SMART" id="SM00278">
    <property type="entry name" value="HhH1"/>
    <property type="match status" value="2"/>
</dbReference>
<evidence type="ECO:0000256" key="5">
    <source>
        <dbReference type="ARBA" id="ARBA00023204"/>
    </source>
</evidence>
<proteinExistence type="inferred from homology"/>
<dbReference type="Gene3D" id="1.10.150.20">
    <property type="entry name" value="5' to 3' exonuclease, C-terminal subdomain"/>
    <property type="match status" value="1"/>
</dbReference>
<evidence type="ECO:0000313" key="9">
    <source>
        <dbReference type="Proteomes" id="UP000284177"/>
    </source>
</evidence>
<keyword evidence="3 6" id="KW-0238">DNA-binding</keyword>
<comment type="subunit">
    <text evidence="6">Homotetramer. Forms an RuvA(8)-RuvB(12)-Holliday junction (HJ) complex. HJ DNA is sandwiched between 2 RuvA tetramers; dsDNA enters through RuvA and exits via RuvB. An RuvB hexamer assembles on each DNA strand where it exits the tetramer. Each RuvB hexamer is contacted by two RuvA subunits (via domain III) on 2 adjacent RuvB subunits; this complex drives branch migration. In the full resolvosome a probable DNA-RuvA(4)-RuvB(12)-RuvC(2) complex forms which resolves the HJ.</text>
</comment>
<comment type="subcellular location">
    <subcellularLocation>
        <location evidence="6">Cytoplasm</location>
    </subcellularLocation>
</comment>
<dbReference type="HAMAP" id="MF_00031">
    <property type="entry name" value="DNA_HJ_migration_RuvA"/>
    <property type="match status" value="1"/>
</dbReference>
<gene>
    <name evidence="6" type="primary">ruvA</name>
    <name evidence="8" type="ORF">BET03_02220</name>
</gene>
<evidence type="ECO:0000256" key="3">
    <source>
        <dbReference type="ARBA" id="ARBA00023125"/>
    </source>
</evidence>
<evidence type="ECO:0000256" key="4">
    <source>
        <dbReference type="ARBA" id="ARBA00023172"/>
    </source>
</evidence>
<dbReference type="Proteomes" id="UP000284177">
    <property type="component" value="Unassembled WGS sequence"/>
</dbReference>
<accession>A0A419TAZ5</accession>
<dbReference type="Pfam" id="PF01330">
    <property type="entry name" value="RuvA_N"/>
    <property type="match status" value="1"/>
</dbReference>
<dbReference type="GO" id="GO:0009378">
    <property type="term" value="F:four-way junction helicase activity"/>
    <property type="evidence" value="ECO:0007669"/>
    <property type="project" value="InterPro"/>
</dbReference>
<dbReference type="InterPro" id="IPR003583">
    <property type="entry name" value="Hlx-hairpin-Hlx_DNA-bd_motif"/>
</dbReference>
<keyword evidence="8" id="KW-0347">Helicase</keyword>
<dbReference type="RefSeq" id="WP_120166791.1">
    <property type="nucleotide sequence ID" value="NZ_MCIB01000001.1"/>
</dbReference>
<dbReference type="EMBL" id="MCIB01000001">
    <property type="protein sequence ID" value="RKD34664.1"/>
    <property type="molecule type" value="Genomic_DNA"/>
</dbReference>
<dbReference type="SUPFAM" id="SSF46929">
    <property type="entry name" value="DNA helicase RuvA subunit, C-terminal domain"/>
    <property type="match status" value="1"/>
</dbReference>
<keyword evidence="4 6" id="KW-0233">DNA recombination</keyword>
<evidence type="ECO:0000313" key="8">
    <source>
        <dbReference type="EMBL" id="RKD34664.1"/>
    </source>
</evidence>
<dbReference type="InterPro" id="IPR036267">
    <property type="entry name" value="RuvA_C_sf"/>
</dbReference>
<dbReference type="InterPro" id="IPR011114">
    <property type="entry name" value="RuvA_C"/>
</dbReference>
<reference evidence="8 9" key="1">
    <citation type="submission" date="2016-08" db="EMBL/GenBank/DDBJ databases">
        <title>Novel Firmicutes and Novel Genomes.</title>
        <authorList>
            <person name="Poppleton D.I."/>
            <person name="Gribaldo S."/>
        </authorList>
    </citation>
    <scope>NUCLEOTIDE SEQUENCE [LARGE SCALE GENOMIC DNA]</scope>
    <source>
        <strain evidence="8 9">CTT3</strain>
    </source>
</reference>
<keyword evidence="1 6" id="KW-0963">Cytoplasm</keyword>
<dbReference type="InterPro" id="IPR000085">
    <property type="entry name" value="RuvA"/>
</dbReference>
<organism evidence="8 9">
    <name type="scientific">Thermohalobacter berrensis</name>
    <dbReference type="NCBI Taxonomy" id="99594"/>
    <lineage>
        <taxon>Bacteria</taxon>
        <taxon>Bacillati</taxon>
        <taxon>Bacillota</taxon>
        <taxon>Tissierellia</taxon>
        <taxon>Tissierellales</taxon>
        <taxon>Thermohalobacteraceae</taxon>
        <taxon>Thermohalobacter</taxon>
    </lineage>
</organism>
<protein>
    <recommendedName>
        <fullName evidence="6">Holliday junction branch migration complex subunit RuvA</fullName>
    </recommendedName>
</protein>
<dbReference type="GO" id="GO:0006281">
    <property type="term" value="P:DNA repair"/>
    <property type="evidence" value="ECO:0007669"/>
    <property type="project" value="UniProtKB-UniRule"/>
</dbReference>
<evidence type="ECO:0000256" key="6">
    <source>
        <dbReference type="HAMAP-Rule" id="MF_00031"/>
    </source>
</evidence>